<organism evidence="1 2">
    <name type="scientific">Anaerotruncus colihominis DSM 17241</name>
    <dbReference type="NCBI Taxonomy" id="445972"/>
    <lineage>
        <taxon>Bacteria</taxon>
        <taxon>Bacillati</taxon>
        <taxon>Bacillota</taxon>
        <taxon>Clostridia</taxon>
        <taxon>Eubacteriales</taxon>
        <taxon>Oscillospiraceae</taxon>
        <taxon>Anaerotruncus</taxon>
    </lineage>
</organism>
<comment type="caution">
    <text evidence="1">The sequence shown here is derived from an EMBL/GenBank/DDBJ whole genome shotgun (WGS) entry which is preliminary data.</text>
</comment>
<name>B0P6E8_9FIRM</name>
<sequence length="62" mass="7050">MSVPCILRKHRDYGKISARRLFYLHGQGDTRARPAAALVANFTMPLRGHGKISARRLFYLHG</sequence>
<reference evidence="1" key="2">
    <citation type="submission" date="2013-09" db="EMBL/GenBank/DDBJ databases">
        <title>Draft genome sequence of Anaerotruncus colihominis(DSM 17241).</title>
        <authorList>
            <person name="Sudarsanam P."/>
            <person name="Ley R."/>
            <person name="Guruge J."/>
            <person name="Turnbaugh P.J."/>
            <person name="Mahowald M."/>
            <person name="Liep D."/>
            <person name="Gordon J."/>
        </authorList>
    </citation>
    <scope>NUCLEOTIDE SEQUENCE</scope>
    <source>
        <strain evidence="1">DSM 17241</strain>
    </source>
</reference>
<accession>B0P6E8</accession>
<dbReference type="AlphaFoldDB" id="B0P6E8"/>
<proteinExistence type="predicted"/>
<dbReference type="Proteomes" id="UP000003803">
    <property type="component" value="Unassembled WGS sequence"/>
</dbReference>
<dbReference type="HOGENOM" id="CLU_2894027_0_0_9"/>
<keyword evidence="2" id="KW-1185">Reference proteome</keyword>
<reference evidence="1" key="1">
    <citation type="submission" date="2007-11" db="EMBL/GenBank/DDBJ databases">
        <authorList>
            <person name="Fulton L."/>
            <person name="Clifton S."/>
            <person name="Fulton B."/>
            <person name="Xu J."/>
            <person name="Minx P."/>
            <person name="Pepin K.H."/>
            <person name="Johnson M."/>
            <person name="Thiruvilangam P."/>
            <person name="Bhonagiri V."/>
            <person name="Nash W.E."/>
            <person name="Mardis E.R."/>
            <person name="Wilson R.K."/>
        </authorList>
    </citation>
    <scope>NUCLEOTIDE SEQUENCE [LARGE SCALE GENOMIC DNA]</scope>
    <source>
        <strain evidence="1">DSM 17241</strain>
    </source>
</reference>
<gene>
    <name evidence="1" type="ORF">ANACOL_00324</name>
</gene>
<dbReference type="EMBL" id="ABGD02000005">
    <property type="protein sequence ID" value="EDS12773.1"/>
    <property type="molecule type" value="Genomic_DNA"/>
</dbReference>
<protein>
    <submittedName>
        <fullName evidence="1">Uncharacterized protein</fullName>
    </submittedName>
</protein>
<evidence type="ECO:0000313" key="2">
    <source>
        <dbReference type="Proteomes" id="UP000003803"/>
    </source>
</evidence>
<evidence type="ECO:0000313" key="1">
    <source>
        <dbReference type="EMBL" id="EDS12773.1"/>
    </source>
</evidence>